<keyword evidence="1" id="KW-0812">Transmembrane</keyword>
<evidence type="ECO:0000313" key="2">
    <source>
        <dbReference type="EMBL" id="MBK1469282.1"/>
    </source>
</evidence>
<comment type="caution">
    <text evidence="2">The sequence shown here is derived from an EMBL/GenBank/DDBJ whole genome shotgun (WGS) entry which is preliminary data.</text>
</comment>
<reference evidence="2 3" key="1">
    <citation type="submission" date="2020-09" db="EMBL/GenBank/DDBJ databases">
        <title>Parvimonas S3374 sp. nov.</title>
        <authorList>
            <person name="Buhl M."/>
        </authorList>
    </citation>
    <scope>NUCLEOTIDE SEQUENCE [LARGE SCALE GENOMIC DNA]</scope>
    <source>
        <strain evidence="2 3">S3374</strain>
    </source>
</reference>
<evidence type="ECO:0008006" key="4">
    <source>
        <dbReference type="Google" id="ProtNLM"/>
    </source>
</evidence>
<protein>
    <recommendedName>
        <fullName evidence="4">Replisome organizer</fullName>
    </recommendedName>
</protein>
<keyword evidence="1" id="KW-0472">Membrane</keyword>
<dbReference type="Proteomes" id="UP000823123">
    <property type="component" value="Unassembled WGS sequence"/>
</dbReference>
<evidence type="ECO:0000256" key="1">
    <source>
        <dbReference type="SAM" id="Phobius"/>
    </source>
</evidence>
<sequence length="119" mass="13935">MAERRMFAKSVITSDVFLDMPLSTQALYMHLNMNADDDGFVGNPKTILRMIGTREDDLRLLITKGYIFAFDSAVIVIVHWKRNNYIKKDRYKETIFQTEKKLLKVVDGIYKKNDIELIE</sequence>
<dbReference type="RefSeq" id="WP_201276077.1">
    <property type="nucleotide sequence ID" value="NZ_JACVDA010000047.1"/>
</dbReference>
<feature type="transmembrane region" description="Helical" evidence="1">
    <location>
        <begin position="58"/>
        <end position="80"/>
    </location>
</feature>
<gene>
    <name evidence="2" type="ORF">IBJ83_08310</name>
</gene>
<proteinExistence type="predicted"/>
<name>A0ABS1CB07_9FIRM</name>
<evidence type="ECO:0000313" key="3">
    <source>
        <dbReference type="Proteomes" id="UP000823123"/>
    </source>
</evidence>
<dbReference type="EMBL" id="JACVDA010000047">
    <property type="protein sequence ID" value="MBK1469282.1"/>
    <property type="molecule type" value="Genomic_DNA"/>
</dbReference>
<keyword evidence="1" id="KW-1133">Transmembrane helix</keyword>
<keyword evidence="3" id="KW-1185">Reference proteome</keyword>
<organism evidence="2 3">
    <name type="scientific">Parvimonas parva</name>
    <dbReference type="NCBI Taxonomy" id="2769485"/>
    <lineage>
        <taxon>Bacteria</taxon>
        <taxon>Bacillati</taxon>
        <taxon>Bacillota</taxon>
        <taxon>Tissierellia</taxon>
        <taxon>Tissierellales</taxon>
        <taxon>Peptoniphilaceae</taxon>
        <taxon>Parvimonas</taxon>
    </lineage>
</organism>
<accession>A0ABS1CB07</accession>